<name>A0A846M9L5_9SPHN</name>
<gene>
    <name evidence="16" type="ORF">FHS54_002938</name>
</gene>
<keyword evidence="3 11" id="KW-1134">Transmembrane beta strand</keyword>
<dbReference type="PROSITE" id="PS52016">
    <property type="entry name" value="TONB_DEPENDENT_REC_3"/>
    <property type="match status" value="1"/>
</dbReference>
<dbReference type="Pfam" id="PF07715">
    <property type="entry name" value="Plug"/>
    <property type="match status" value="1"/>
</dbReference>
<dbReference type="AlphaFoldDB" id="A0A846M9L5"/>
<sequence>MKLASALLLPAVVATTAPTAHAQTDAGEASLSEVGGGVEDIVVTARRRSENIQNVPLSVTGISADTMSRQNITSVERLDGLAPSLSIRTAPGPTTSGIVVNIRGIGGSDATGISDYPIATYVDGVLIARPNATLFDLVDLERVEILRGPQGTLFGRNTTGGAINIATKAPAHRFGVEQRLIYGTYNLLRARTTIDTGELGNSGVAIKTAYSHISQDGYIPNTIKTNSGEVGAKRSNAAYIAVHGEISQAFTIDLRADYMKSRNVPLLQQLAYMSPLQFAYFSQSPSFGGDPLVITTKKPKRTAIADQPRGRNENWGGSGTFNYEFSPAFSLKSITGYRKFEEEQPVSNGAQGRLLGRLADGTIGRVYLFDYPTSANAKDRTFTQEVQALGSLGNLDYVLGLYYFDERYSSRTTQNFTFAISPTSALTFENVRDYIQRSKSYAAFGQISYKPSFAPELELTGGLRYTHDKKSIRQANFSNGAALTPGVDEDSWSDFSWSASANYRLSPQFMLYTRAATAYRAGGFDAGGAGNPNGFDPEKVKSYEAGFKADLIDRTLRINGSAYFMNYNDLQVSQFVAGTSGGRTQTVNAGKASFSGFELEVTAAPTDDFAVNWNVGYVHSNYKQYKYLDPATNLIIDVADEVHNPHVPDWTGNVGADWVAAKWNDTRLRVNVNYAYQAGSWNFPLTRASPYNPLIRQNAQENLSARITLEDIPVGSRARLTVQAYGENLLDQDQRINSADFGSLGFATLTWAEGRRFGIMATARY</sequence>
<evidence type="ECO:0000256" key="8">
    <source>
        <dbReference type="ARBA" id="ARBA00023077"/>
    </source>
</evidence>
<evidence type="ECO:0000256" key="2">
    <source>
        <dbReference type="ARBA" id="ARBA00022448"/>
    </source>
</evidence>
<evidence type="ECO:0000256" key="6">
    <source>
        <dbReference type="ARBA" id="ARBA00023004"/>
    </source>
</evidence>
<evidence type="ECO:0000313" key="17">
    <source>
        <dbReference type="Proteomes" id="UP000576821"/>
    </source>
</evidence>
<keyword evidence="2 11" id="KW-0813">Transport</keyword>
<feature type="domain" description="TonB-dependent receptor plug" evidence="15">
    <location>
        <begin position="52"/>
        <end position="162"/>
    </location>
</feature>
<keyword evidence="5 11" id="KW-0812">Transmembrane</keyword>
<evidence type="ECO:0000256" key="4">
    <source>
        <dbReference type="ARBA" id="ARBA00022496"/>
    </source>
</evidence>
<evidence type="ECO:0000259" key="15">
    <source>
        <dbReference type="Pfam" id="PF07715"/>
    </source>
</evidence>
<feature type="chain" id="PRO_5032909590" evidence="13">
    <location>
        <begin position="23"/>
        <end position="765"/>
    </location>
</feature>
<comment type="caution">
    <text evidence="16">The sequence shown here is derived from an EMBL/GenBank/DDBJ whole genome shotgun (WGS) entry which is preliminary data.</text>
</comment>
<evidence type="ECO:0000259" key="14">
    <source>
        <dbReference type="Pfam" id="PF00593"/>
    </source>
</evidence>
<evidence type="ECO:0000256" key="3">
    <source>
        <dbReference type="ARBA" id="ARBA00022452"/>
    </source>
</evidence>
<feature type="domain" description="TonB-dependent receptor-like beta-barrel" evidence="14">
    <location>
        <begin position="277"/>
        <end position="729"/>
    </location>
</feature>
<evidence type="ECO:0000256" key="10">
    <source>
        <dbReference type="ARBA" id="ARBA00023237"/>
    </source>
</evidence>
<dbReference type="PANTHER" id="PTHR32552:SF81">
    <property type="entry name" value="TONB-DEPENDENT OUTER MEMBRANE RECEPTOR"/>
    <property type="match status" value="1"/>
</dbReference>
<feature type="signal peptide" evidence="13">
    <location>
        <begin position="1"/>
        <end position="22"/>
    </location>
</feature>
<keyword evidence="9 11" id="KW-0472">Membrane</keyword>
<protein>
    <submittedName>
        <fullName evidence="16">Iron complex outermembrane receptor protein</fullName>
    </submittedName>
</protein>
<dbReference type="GO" id="GO:0009279">
    <property type="term" value="C:cell outer membrane"/>
    <property type="evidence" value="ECO:0007669"/>
    <property type="project" value="UniProtKB-SubCell"/>
</dbReference>
<evidence type="ECO:0000256" key="1">
    <source>
        <dbReference type="ARBA" id="ARBA00004571"/>
    </source>
</evidence>
<keyword evidence="16" id="KW-0675">Receptor</keyword>
<organism evidence="16 17">
    <name type="scientific">Sphingobium vermicomposti</name>
    <dbReference type="NCBI Taxonomy" id="529005"/>
    <lineage>
        <taxon>Bacteria</taxon>
        <taxon>Pseudomonadati</taxon>
        <taxon>Pseudomonadota</taxon>
        <taxon>Alphaproteobacteria</taxon>
        <taxon>Sphingomonadales</taxon>
        <taxon>Sphingomonadaceae</taxon>
        <taxon>Sphingobium</taxon>
    </lineage>
</organism>
<keyword evidence="7" id="KW-0406">Ion transport</keyword>
<comment type="similarity">
    <text evidence="11 12">Belongs to the TonB-dependent receptor family.</text>
</comment>
<dbReference type="InterPro" id="IPR012910">
    <property type="entry name" value="Plug_dom"/>
</dbReference>
<dbReference type="Proteomes" id="UP000576821">
    <property type="component" value="Unassembled WGS sequence"/>
</dbReference>
<comment type="subcellular location">
    <subcellularLocation>
        <location evidence="1 11">Cell outer membrane</location>
        <topology evidence="1 11">Multi-pass membrane protein</topology>
    </subcellularLocation>
</comment>
<evidence type="ECO:0000313" key="16">
    <source>
        <dbReference type="EMBL" id="NIJ17938.1"/>
    </source>
</evidence>
<dbReference type="SUPFAM" id="SSF56935">
    <property type="entry name" value="Porins"/>
    <property type="match status" value="1"/>
</dbReference>
<dbReference type="InterPro" id="IPR000531">
    <property type="entry name" value="Beta-barrel_TonB"/>
</dbReference>
<accession>A0A846M9L5</accession>
<dbReference type="RefSeq" id="WP_167304834.1">
    <property type="nucleotide sequence ID" value="NZ_JAASQR010000004.1"/>
</dbReference>
<dbReference type="Gene3D" id="2.40.170.20">
    <property type="entry name" value="TonB-dependent receptor, beta-barrel domain"/>
    <property type="match status" value="1"/>
</dbReference>
<evidence type="ECO:0000256" key="7">
    <source>
        <dbReference type="ARBA" id="ARBA00023065"/>
    </source>
</evidence>
<evidence type="ECO:0000256" key="5">
    <source>
        <dbReference type="ARBA" id="ARBA00022692"/>
    </source>
</evidence>
<dbReference type="PANTHER" id="PTHR32552">
    <property type="entry name" value="FERRICHROME IRON RECEPTOR-RELATED"/>
    <property type="match status" value="1"/>
</dbReference>
<keyword evidence="13" id="KW-0732">Signal</keyword>
<reference evidence="16 17" key="1">
    <citation type="submission" date="2020-03" db="EMBL/GenBank/DDBJ databases">
        <title>Genomic Encyclopedia of Type Strains, Phase IV (KMG-IV): sequencing the most valuable type-strain genomes for metagenomic binning, comparative biology and taxonomic classification.</title>
        <authorList>
            <person name="Goeker M."/>
        </authorList>
    </citation>
    <scope>NUCLEOTIDE SEQUENCE [LARGE SCALE GENOMIC DNA]</scope>
    <source>
        <strain evidence="16 17">DSM 21299</strain>
    </source>
</reference>
<dbReference type="EMBL" id="JAASQR010000004">
    <property type="protein sequence ID" value="NIJ17938.1"/>
    <property type="molecule type" value="Genomic_DNA"/>
</dbReference>
<proteinExistence type="inferred from homology"/>
<dbReference type="GO" id="GO:0006826">
    <property type="term" value="P:iron ion transport"/>
    <property type="evidence" value="ECO:0007669"/>
    <property type="project" value="UniProtKB-KW"/>
</dbReference>
<evidence type="ECO:0000256" key="13">
    <source>
        <dbReference type="SAM" id="SignalP"/>
    </source>
</evidence>
<dbReference type="Pfam" id="PF00593">
    <property type="entry name" value="TonB_dep_Rec_b-barrel"/>
    <property type="match status" value="1"/>
</dbReference>
<keyword evidence="8 12" id="KW-0798">TonB box</keyword>
<keyword evidence="4" id="KW-0410">Iron transport</keyword>
<evidence type="ECO:0000256" key="12">
    <source>
        <dbReference type="RuleBase" id="RU003357"/>
    </source>
</evidence>
<keyword evidence="6" id="KW-0408">Iron</keyword>
<dbReference type="InterPro" id="IPR036942">
    <property type="entry name" value="Beta-barrel_TonB_sf"/>
</dbReference>
<keyword evidence="17" id="KW-1185">Reference proteome</keyword>
<evidence type="ECO:0000256" key="11">
    <source>
        <dbReference type="PROSITE-ProRule" id="PRU01360"/>
    </source>
</evidence>
<keyword evidence="10 11" id="KW-0998">Cell outer membrane</keyword>
<evidence type="ECO:0000256" key="9">
    <source>
        <dbReference type="ARBA" id="ARBA00023136"/>
    </source>
</evidence>
<dbReference type="InterPro" id="IPR039426">
    <property type="entry name" value="TonB-dep_rcpt-like"/>
</dbReference>